<dbReference type="Proteomes" id="UP000504602">
    <property type="component" value="Unplaced"/>
</dbReference>
<dbReference type="InterPro" id="IPR024613">
    <property type="entry name" value="Huntingtin_N_HEAT_rpt-2"/>
</dbReference>
<dbReference type="AlphaFoldDB" id="A0A8N5I5J2"/>
<evidence type="ECO:0000313" key="1">
    <source>
        <dbReference type="Proteomes" id="UP000504602"/>
    </source>
</evidence>
<name>A0A8N5I5J2_GEOFO</name>
<accession>A0A8N5I5J2</accession>
<reference evidence="2" key="1">
    <citation type="submission" date="2025-08" db="UniProtKB">
        <authorList>
            <consortium name="RefSeq"/>
        </authorList>
    </citation>
    <scope>IDENTIFICATION</scope>
</reference>
<dbReference type="Pfam" id="PF12372">
    <property type="entry name" value="Htt_N-HEAT"/>
    <property type="match status" value="1"/>
</dbReference>
<sequence length="217" mass="24179">LLKTLFGTNLASQYDGSSSNPSKAQGKAQRLGSSNLRPGLYHYCFMAPYTHFTQALADASLRNMVQAEQEHDASGWFDVLQKVSTQLKTSISSAAKHRADKNAIHNHIRLFEPLVIKALKQYTTTTSVQLQRQVLDLLAQLVQLRVNYCLLDSDQVGTSPHLQIVIHISPTGSINICSKNISSSPFIVLKVKTYRSMRLNFPALSHKIASDFWGFFA</sequence>
<dbReference type="PANTHER" id="PTHR10170:SF10">
    <property type="entry name" value="HUNTINGTIN"/>
    <property type="match status" value="1"/>
</dbReference>
<proteinExistence type="predicted"/>
<feature type="non-terminal residue" evidence="2">
    <location>
        <position position="217"/>
    </location>
</feature>
<dbReference type="PANTHER" id="PTHR10170">
    <property type="entry name" value="HUNTINGTON DISEASE PROTEIN"/>
    <property type="match status" value="1"/>
</dbReference>
<dbReference type="GO" id="GO:0005737">
    <property type="term" value="C:cytoplasm"/>
    <property type="evidence" value="ECO:0007669"/>
    <property type="project" value="TreeGrafter"/>
</dbReference>
<keyword evidence="1" id="KW-1185">Reference proteome</keyword>
<dbReference type="GeneID" id="115949431"/>
<gene>
    <name evidence="2" type="primary">LOC115949431</name>
</gene>
<dbReference type="InterPro" id="IPR028426">
    <property type="entry name" value="Huntingtin_fam"/>
</dbReference>
<dbReference type="OrthoDB" id="9902700at2759"/>
<evidence type="ECO:0000313" key="2">
    <source>
        <dbReference type="RefSeq" id="XP_030921801.1"/>
    </source>
</evidence>
<protein>
    <submittedName>
        <fullName evidence="2">Huntingtin-like</fullName>
    </submittedName>
</protein>
<dbReference type="RefSeq" id="XP_030921801.1">
    <property type="nucleotide sequence ID" value="XM_031065941.1"/>
</dbReference>
<organism evidence="1 2">
    <name type="scientific">Geospiza fortis</name>
    <name type="common">Medium ground-finch</name>
    <dbReference type="NCBI Taxonomy" id="48883"/>
    <lineage>
        <taxon>Eukaryota</taxon>
        <taxon>Metazoa</taxon>
        <taxon>Chordata</taxon>
        <taxon>Craniata</taxon>
        <taxon>Vertebrata</taxon>
        <taxon>Euteleostomi</taxon>
        <taxon>Archelosauria</taxon>
        <taxon>Archosauria</taxon>
        <taxon>Dinosauria</taxon>
        <taxon>Saurischia</taxon>
        <taxon>Theropoda</taxon>
        <taxon>Coelurosauria</taxon>
        <taxon>Aves</taxon>
        <taxon>Neognathae</taxon>
        <taxon>Neoaves</taxon>
        <taxon>Telluraves</taxon>
        <taxon>Australaves</taxon>
        <taxon>Passeriformes</taxon>
        <taxon>Thraupidae</taxon>
        <taxon>Geospiza</taxon>
    </lineage>
</organism>
<feature type="non-terminal residue" evidence="2">
    <location>
        <position position="1"/>
    </location>
</feature>